<evidence type="ECO:0000313" key="11">
    <source>
        <dbReference type="EMBL" id="GER00600.1"/>
    </source>
</evidence>
<dbReference type="InterPro" id="IPR011545">
    <property type="entry name" value="DEAD/DEAH_box_helicase_dom"/>
</dbReference>
<dbReference type="InterPro" id="IPR012340">
    <property type="entry name" value="NA-bd_OB-fold"/>
</dbReference>
<dbReference type="Pfam" id="PF19833">
    <property type="entry name" value="RecG_dom3_C"/>
    <property type="match status" value="1"/>
</dbReference>
<accession>A0A5A7MZT3</accession>
<keyword evidence="6" id="KW-0238">DNA-binding</keyword>
<dbReference type="Proteomes" id="UP000325187">
    <property type="component" value="Unassembled WGS sequence"/>
</dbReference>
<dbReference type="GO" id="GO:0006281">
    <property type="term" value="P:DNA repair"/>
    <property type="evidence" value="ECO:0007669"/>
    <property type="project" value="UniProtKB-KW"/>
</dbReference>
<reference evidence="11 12" key="1">
    <citation type="submission" date="2019-09" db="EMBL/GenBank/DDBJ databases">
        <title>NBRP : Genome information of microbial organism related human and environment.</title>
        <authorList>
            <person name="Hattori M."/>
            <person name="Oshima K."/>
            <person name="Inaba H."/>
            <person name="Suda W."/>
            <person name="Sakamoto M."/>
            <person name="Iino T."/>
            <person name="Kitahara M."/>
            <person name="Oshida Y."/>
            <person name="Iida T."/>
            <person name="Kudo T."/>
            <person name="Itoh T."/>
            <person name="Ohkuma M."/>
        </authorList>
    </citation>
    <scope>NUCLEOTIDE SEQUENCE [LARGE SCALE GENOMIC DNA]</scope>
    <source>
        <strain evidence="11 12">Mie-1</strain>
    </source>
</reference>
<gene>
    <name evidence="11" type="ORF">JCM17845_12230</name>
</gene>
<feature type="domain" description="Helicase C-terminal" evidence="10">
    <location>
        <begin position="458"/>
        <end position="620"/>
    </location>
</feature>
<evidence type="ECO:0000256" key="3">
    <source>
        <dbReference type="ARBA" id="ARBA00022801"/>
    </source>
</evidence>
<sequence>MRPTILFPLFADVTTLPGVGPRNKALFERLTGGRVVDLLWHLPTGLVDRRARPKVAQVKEGEVVTLSLVVDHHQPPTRHRGPYRVIMRDDSGFLTLVFFHARADWLVRTLPEGSTRLISGRVELFQDRPQITHPDYIVKPEEEDSLPALEPLYPLTQGLGQKPVRRAVEGALSLAPDLPEWSDPDLVAREGFPSWKRALDAAHAPQSQADLEADTAARRRLAYDELLANQLALALVRHRARKSRGRSLQPSGRLKRAILDALPWQLTNDQVRVLAEIEADMADPSAMLRLVQGDVGSGKTILALLAMAGAVEAGGQAAFLAPTEILARQHFDTLKSMADKAGLRMEILTGRIKGRARADILSRLAGGEIDILVGTHALLTGDVDFADLAFVVVDEQHRFGVFQRLALAEKSKRGADVLVMTATPIPRTLTMTIYGDMDVSRIMEKPPGRKPIDTRVVSLDRLPEVIDGIVRAVGAGAQIYWVCPLVELTEKSDLAAAEDRFVQLQQLLGPKVGLVHGRMKSAEKDAVMAAFKAGDLSVLVATTVIEVGVDVPNATIMVIEHAERFGLAQLHQLRGRVGRGAGSSTCMLLRAADAGEVARSRLNIMRETEDGFLIAEEDLRLRGAGEMLGTRQSGMPEFRLADLEAHSDLMEFARDEARLVIARDPDLKGPRADALRVLLYLFERDAAVKYLKSG</sequence>
<keyword evidence="3" id="KW-0378">Hydrolase</keyword>
<keyword evidence="12" id="KW-1185">Reference proteome</keyword>
<dbReference type="NCBIfam" id="NF008165">
    <property type="entry name" value="PRK10917.1-3"/>
    <property type="match status" value="1"/>
</dbReference>
<dbReference type="Gene3D" id="2.40.50.140">
    <property type="entry name" value="Nucleic acid-binding proteins"/>
    <property type="match status" value="1"/>
</dbReference>
<evidence type="ECO:0000256" key="7">
    <source>
        <dbReference type="ARBA" id="ARBA00023204"/>
    </source>
</evidence>
<dbReference type="Gene3D" id="3.40.50.300">
    <property type="entry name" value="P-loop containing nucleotide triphosphate hydrolases"/>
    <property type="match status" value="2"/>
</dbReference>
<keyword evidence="5" id="KW-0067">ATP-binding</keyword>
<dbReference type="PANTHER" id="PTHR47964">
    <property type="entry name" value="ATP-DEPENDENT DNA HELICASE HOMOLOG RECG, CHLOROPLASTIC"/>
    <property type="match status" value="1"/>
</dbReference>
<keyword evidence="2" id="KW-0227">DNA damage</keyword>
<dbReference type="EMBL" id="BKCM01000005">
    <property type="protein sequence ID" value="GER00600.1"/>
    <property type="molecule type" value="Genomic_DNA"/>
</dbReference>
<dbReference type="SUPFAM" id="SSF50249">
    <property type="entry name" value="Nucleic acid-binding proteins"/>
    <property type="match status" value="1"/>
</dbReference>
<dbReference type="Pfam" id="PF17191">
    <property type="entry name" value="RecG_wedge"/>
    <property type="match status" value="1"/>
</dbReference>
<dbReference type="InterPro" id="IPR045562">
    <property type="entry name" value="RecG_dom3_C"/>
</dbReference>
<dbReference type="PROSITE" id="PS51192">
    <property type="entry name" value="HELICASE_ATP_BIND_1"/>
    <property type="match status" value="1"/>
</dbReference>
<dbReference type="Pfam" id="PF00271">
    <property type="entry name" value="Helicase_C"/>
    <property type="match status" value="1"/>
</dbReference>
<dbReference type="AlphaFoldDB" id="A0A5A7MZT3"/>
<organism evidence="11 12">
    <name type="scientific">Iodidimonas gelatinilytica</name>
    <dbReference type="NCBI Taxonomy" id="1236966"/>
    <lineage>
        <taxon>Bacteria</taxon>
        <taxon>Pseudomonadati</taxon>
        <taxon>Pseudomonadota</taxon>
        <taxon>Alphaproteobacteria</taxon>
        <taxon>Iodidimonadales</taxon>
        <taxon>Iodidimonadaceae</taxon>
        <taxon>Iodidimonas</taxon>
    </lineage>
</organism>
<dbReference type="InterPro" id="IPR033454">
    <property type="entry name" value="RecG_wedge"/>
</dbReference>
<keyword evidence="4 11" id="KW-0347">Helicase</keyword>
<evidence type="ECO:0000256" key="1">
    <source>
        <dbReference type="ARBA" id="ARBA00022741"/>
    </source>
</evidence>
<dbReference type="PANTHER" id="PTHR47964:SF1">
    <property type="entry name" value="ATP-DEPENDENT DNA HELICASE HOMOLOG RECG, CHLOROPLASTIC"/>
    <property type="match status" value="1"/>
</dbReference>
<dbReference type="NCBIfam" id="NF008164">
    <property type="entry name" value="PRK10917.1-2"/>
    <property type="match status" value="1"/>
</dbReference>
<dbReference type="RefSeq" id="WP_150002117.1">
    <property type="nucleotide sequence ID" value="NZ_BKCM01000005.1"/>
</dbReference>
<dbReference type="InterPro" id="IPR001650">
    <property type="entry name" value="Helicase_C-like"/>
</dbReference>
<keyword evidence="7" id="KW-0234">DNA repair</keyword>
<evidence type="ECO:0000259" key="9">
    <source>
        <dbReference type="PROSITE" id="PS51192"/>
    </source>
</evidence>
<keyword evidence="1" id="KW-0547">Nucleotide-binding</keyword>
<dbReference type="GO" id="GO:0003678">
    <property type="term" value="F:DNA helicase activity"/>
    <property type="evidence" value="ECO:0007669"/>
    <property type="project" value="TreeGrafter"/>
</dbReference>
<evidence type="ECO:0000259" key="10">
    <source>
        <dbReference type="PROSITE" id="PS51194"/>
    </source>
</evidence>
<comment type="caution">
    <text evidence="11">The sequence shown here is derived from an EMBL/GenBank/DDBJ whole genome shotgun (WGS) entry which is preliminary data.</text>
</comment>
<dbReference type="SMART" id="SM00487">
    <property type="entry name" value="DEXDc"/>
    <property type="match status" value="1"/>
</dbReference>
<evidence type="ECO:0000256" key="8">
    <source>
        <dbReference type="ARBA" id="ARBA00049819"/>
    </source>
</evidence>
<evidence type="ECO:0000256" key="4">
    <source>
        <dbReference type="ARBA" id="ARBA00022806"/>
    </source>
</evidence>
<dbReference type="GO" id="GO:0016787">
    <property type="term" value="F:hydrolase activity"/>
    <property type="evidence" value="ECO:0007669"/>
    <property type="project" value="UniProtKB-KW"/>
</dbReference>
<dbReference type="CDD" id="cd17992">
    <property type="entry name" value="DEXHc_RecG"/>
    <property type="match status" value="1"/>
</dbReference>
<dbReference type="NCBIfam" id="NF008168">
    <property type="entry name" value="PRK10917.2-2"/>
    <property type="match status" value="1"/>
</dbReference>
<dbReference type="InterPro" id="IPR014001">
    <property type="entry name" value="Helicase_ATP-bd"/>
</dbReference>
<evidence type="ECO:0000313" key="12">
    <source>
        <dbReference type="Proteomes" id="UP000325187"/>
    </source>
</evidence>
<proteinExistence type="predicted"/>
<dbReference type="SUPFAM" id="SSF52540">
    <property type="entry name" value="P-loop containing nucleoside triphosphate hydrolases"/>
    <property type="match status" value="2"/>
</dbReference>
<dbReference type="GO" id="GO:0005524">
    <property type="term" value="F:ATP binding"/>
    <property type="evidence" value="ECO:0007669"/>
    <property type="project" value="UniProtKB-KW"/>
</dbReference>
<dbReference type="GO" id="GO:0003677">
    <property type="term" value="F:DNA binding"/>
    <property type="evidence" value="ECO:0007669"/>
    <property type="project" value="UniProtKB-KW"/>
</dbReference>
<dbReference type="SMART" id="SM00490">
    <property type="entry name" value="HELICc"/>
    <property type="match status" value="1"/>
</dbReference>
<dbReference type="InterPro" id="IPR047112">
    <property type="entry name" value="RecG/Mfd"/>
</dbReference>
<protein>
    <recommendedName>
        <fullName evidence="8">Probable DNA 3'-5' helicase RecG</fullName>
    </recommendedName>
</protein>
<evidence type="ECO:0000256" key="6">
    <source>
        <dbReference type="ARBA" id="ARBA00023125"/>
    </source>
</evidence>
<dbReference type="Pfam" id="PF00270">
    <property type="entry name" value="DEAD"/>
    <property type="match status" value="1"/>
</dbReference>
<evidence type="ECO:0000256" key="2">
    <source>
        <dbReference type="ARBA" id="ARBA00022763"/>
    </source>
</evidence>
<evidence type="ECO:0000256" key="5">
    <source>
        <dbReference type="ARBA" id="ARBA00022840"/>
    </source>
</evidence>
<dbReference type="CDD" id="cd04488">
    <property type="entry name" value="RecG_wedge_OBF"/>
    <property type="match status" value="1"/>
</dbReference>
<dbReference type="PROSITE" id="PS51194">
    <property type="entry name" value="HELICASE_CTER"/>
    <property type="match status" value="1"/>
</dbReference>
<dbReference type="InterPro" id="IPR027417">
    <property type="entry name" value="P-loop_NTPase"/>
</dbReference>
<feature type="domain" description="Helicase ATP-binding" evidence="9">
    <location>
        <begin position="280"/>
        <end position="442"/>
    </location>
</feature>
<name>A0A5A7MZT3_9PROT</name>